<feature type="binding site" evidence="5">
    <location>
        <begin position="271"/>
        <end position="274"/>
    </location>
    <ligand>
        <name>pyridoxal 5'-phosphate</name>
        <dbReference type="ChEBI" id="CHEBI:597326"/>
    </ligand>
</feature>
<reference evidence="10 11" key="1">
    <citation type="submission" date="2015-11" db="EMBL/GenBank/DDBJ databases">
        <title>Evidence for parallel genomic evolution in an endosymbiosis of termite gut flagellates.</title>
        <authorList>
            <person name="Zheng H."/>
        </authorList>
    </citation>
    <scope>NUCLEOTIDE SEQUENCE [LARGE SCALE GENOMIC DNA]</scope>
    <source>
        <strain evidence="10 11">CET450</strain>
    </source>
</reference>
<dbReference type="PRINTS" id="PR01181">
    <property type="entry name" value="DAPDCRBXLASE"/>
</dbReference>
<dbReference type="InterPro" id="IPR000183">
    <property type="entry name" value="Orn/DAP/Arg_de-COase"/>
</dbReference>
<evidence type="ECO:0000313" key="10">
    <source>
        <dbReference type="EMBL" id="OEG70759.1"/>
    </source>
</evidence>
<feature type="binding site" evidence="5">
    <location>
        <position position="310"/>
    </location>
    <ligand>
        <name>substrate</name>
    </ligand>
</feature>
<dbReference type="SUPFAM" id="SSF51419">
    <property type="entry name" value="PLP-binding barrel"/>
    <property type="match status" value="1"/>
</dbReference>
<keyword evidence="11" id="KW-1185">Reference proteome</keyword>
<evidence type="ECO:0000256" key="2">
    <source>
        <dbReference type="ARBA" id="ARBA00022793"/>
    </source>
</evidence>
<feature type="active site" description="Proton donor" evidence="7">
    <location>
        <position position="340"/>
    </location>
</feature>
<organism evidence="10 11">
    <name type="scientific">Endomicrobium trichonymphae</name>
    <dbReference type="NCBI Taxonomy" id="1408204"/>
    <lineage>
        <taxon>Bacteria</taxon>
        <taxon>Pseudomonadati</taxon>
        <taxon>Elusimicrobiota</taxon>
        <taxon>Endomicrobiia</taxon>
        <taxon>Endomicrobiales</taxon>
        <taxon>Endomicrobiaceae</taxon>
        <taxon>Candidatus Endomicrobiellum</taxon>
    </lineage>
</organism>
<evidence type="ECO:0000256" key="6">
    <source>
        <dbReference type="NCBIfam" id="TIGR01048"/>
    </source>
</evidence>
<proteinExistence type="inferred from homology"/>
<comment type="caution">
    <text evidence="10">The sequence shown here is derived from an EMBL/GenBank/DDBJ whole genome shotgun (WGS) entry which is preliminary data.</text>
</comment>
<name>A0A1E5IJT6_ENDTX</name>
<dbReference type="CDD" id="cd06828">
    <property type="entry name" value="PLPDE_III_DapDC"/>
    <property type="match status" value="1"/>
</dbReference>
<dbReference type="Gene3D" id="3.20.20.10">
    <property type="entry name" value="Alanine racemase"/>
    <property type="match status" value="1"/>
</dbReference>
<feature type="binding site" evidence="5">
    <location>
        <position position="341"/>
    </location>
    <ligand>
        <name>substrate</name>
    </ligand>
</feature>
<dbReference type="InterPro" id="IPR009006">
    <property type="entry name" value="Ala_racemase/Decarboxylase_C"/>
</dbReference>
<dbReference type="SUPFAM" id="SSF50621">
    <property type="entry name" value="Alanine racemase C-terminal domain-like"/>
    <property type="match status" value="1"/>
</dbReference>
<dbReference type="InterPro" id="IPR022644">
    <property type="entry name" value="De-COase2_N"/>
</dbReference>
<dbReference type="GO" id="GO:0009089">
    <property type="term" value="P:lysine biosynthetic process via diaminopimelate"/>
    <property type="evidence" value="ECO:0007669"/>
    <property type="project" value="UniProtKB-UniRule"/>
</dbReference>
<evidence type="ECO:0000256" key="5">
    <source>
        <dbReference type="HAMAP-Rule" id="MF_02120"/>
    </source>
</evidence>
<feature type="binding site" evidence="5">
    <location>
        <position position="237"/>
    </location>
    <ligand>
        <name>pyridoxal 5'-phosphate</name>
        <dbReference type="ChEBI" id="CHEBI:597326"/>
    </ligand>
</feature>
<dbReference type="Gene3D" id="2.40.37.10">
    <property type="entry name" value="Lyase, Ornithine Decarboxylase, Chain A, domain 1"/>
    <property type="match status" value="1"/>
</dbReference>
<accession>A0A1E5IJT6</accession>
<dbReference type="Proteomes" id="UP000095237">
    <property type="component" value="Unassembled WGS sequence"/>
</dbReference>
<dbReference type="EMBL" id="LNVX01000291">
    <property type="protein sequence ID" value="OEG70759.1"/>
    <property type="molecule type" value="Genomic_DNA"/>
</dbReference>
<feature type="binding site" evidence="5">
    <location>
        <position position="314"/>
    </location>
    <ligand>
        <name>substrate</name>
    </ligand>
</feature>
<comment type="similarity">
    <text evidence="5">Belongs to the Orn/Lys/Arg decarboxylase class-II family. LysA subfamily.</text>
</comment>
<keyword evidence="4 5" id="KW-0456">Lyase</keyword>
<keyword evidence="2 5" id="KW-0210">Decarboxylase</keyword>
<dbReference type="InterPro" id="IPR029066">
    <property type="entry name" value="PLP-binding_barrel"/>
</dbReference>
<dbReference type="PANTHER" id="PTHR43727:SF2">
    <property type="entry name" value="GROUP IV DECARBOXYLASE"/>
    <property type="match status" value="1"/>
</dbReference>
<evidence type="ECO:0000313" key="11">
    <source>
        <dbReference type="Proteomes" id="UP000095237"/>
    </source>
</evidence>
<dbReference type="Pfam" id="PF02784">
    <property type="entry name" value="Orn_Arg_deC_N"/>
    <property type="match status" value="1"/>
</dbReference>
<dbReference type="InterPro" id="IPR022653">
    <property type="entry name" value="De-COase2_pyr-phos_BS"/>
</dbReference>
<evidence type="ECO:0000256" key="8">
    <source>
        <dbReference type="RuleBase" id="RU003738"/>
    </source>
</evidence>
<dbReference type="UniPathway" id="UPA00034">
    <property type="reaction ID" value="UER00027"/>
</dbReference>
<protein>
    <recommendedName>
        <fullName evidence="5 6">Diaminopimelate decarboxylase</fullName>
        <shortName evidence="5">DAP decarboxylase</shortName>
        <shortName evidence="5">DAPDC</shortName>
        <ecNumber evidence="5 6">4.1.1.20</ecNumber>
    </recommendedName>
</protein>
<comment type="catalytic activity">
    <reaction evidence="5 8">
        <text>meso-2,6-diaminopimelate + H(+) = L-lysine + CO2</text>
        <dbReference type="Rhea" id="RHEA:15101"/>
        <dbReference type="ChEBI" id="CHEBI:15378"/>
        <dbReference type="ChEBI" id="CHEBI:16526"/>
        <dbReference type="ChEBI" id="CHEBI:32551"/>
        <dbReference type="ChEBI" id="CHEBI:57791"/>
        <dbReference type="EC" id="4.1.1.20"/>
    </reaction>
</comment>
<evidence type="ECO:0000256" key="1">
    <source>
        <dbReference type="ARBA" id="ARBA00001933"/>
    </source>
</evidence>
<feature type="binding site" evidence="5">
    <location>
        <position position="369"/>
    </location>
    <ligand>
        <name>substrate</name>
    </ligand>
</feature>
<feature type="domain" description="Orn/DAP/Arg decarboxylase 2 N-terminal" evidence="9">
    <location>
        <begin position="33"/>
        <end position="278"/>
    </location>
</feature>
<dbReference type="GO" id="GO:0030170">
    <property type="term" value="F:pyridoxal phosphate binding"/>
    <property type="evidence" value="ECO:0007669"/>
    <property type="project" value="UniProtKB-UniRule"/>
</dbReference>
<dbReference type="GO" id="GO:0008836">
    <property type="term" value="F:diaminopimelate decarboxylase activity"/>
    <property type="evidence" value="ECO:0007669"/>
    <property type="project" value="UniProtKB-UniRule"/>
</dbReference>
<feature type="binding site" evidence="5">
    <location>
        <position position="369"/>
    </location>
    <ligand>
        <name>pyridoxal 5'-phosphate</name>
        <dbReference type="ChEBI" id="CHEBI:597326"/>
    </ligand>
</feature>
<keyword evidence="3 5" id="KW-0663">Pyridoxal phosphate</keyword>
<evidence type="ECO:0000256" key="7">
    <source>
        <dbReference type="PIRSR" id="PIRSR600183-50"/>
    </source>
</evidence>
<dbReference type="PANTHER" id="PTHR43727">
    <property type="entry name" value="DIAMINOPIMELATE DECARBOXYLASE"/>
    <property type="match status" value="1"/>
</dbReference>
<evidence type="ECO:0000259" key="9">
    <source>
        <dbReference type="Pfam" id="PF02784"/>
    </source>
</evidence>
<comment type="subunit">
    <text evidence="5">Homodimer.</text>
</comment>
<keyword evidence="5" id="KW-0028">Amino-acid biosynthesis</keyword>
<feature type="binding site" evidence="5">
    <location>
        <position position="274"/>
    </location>
    <ligand>
        <name>substrate</name>
    </ligand>
</feature>
<comment type="function">
    <text evidence="5">Specifically catalyzes the decarboxylation of meso-diaminopimelate (meso-DAP) to L-lysine.</text>
</comment>
<dbReference type="PRINTS" id="PR01179">
    <property type="entry name" value="ODADCRBXLASE"/>
</dbReference>
<dbReference type="InterPro" id="IPR002986">
    <property type="entry name" value="DAP_deCOOHase_LysA"/>
</dbReference>
<evidence type="ECO:0000256" key="3">
    <source>
        <dbReference type="ARBA" id="ARBA00022898"/>
    </source>
</evidence>
<dbReference type="PROSITE" id="PS00878">
    <property type="entry name" value="ODR_DC_2_1"/>
    <property type="match status" value="1"/>
</dbReference>
<gene>
    <name evidence="5" type="primary">lysA</name>
    <name evidence="10" type="ORF">ATZ36_17455</name>
</gene>
<comment type="cofactor">
    <cofactor evidence="1 5 7 8">
        <name>pyridoxal 5'-phosphate</name>
        <dbReference type="ChEBI" id="CHEBI:597326"/>
    </cofactor>
</comment>
<evidence type="ECO:0000256" key="4">
    <source>
        <dbReference type="ARBA" id="ARBA00023239"/>
    </source>
</evidence>
<feature type="modified residue" description="N6-(pyridoxal phosphate)lysine" evidence="5 7">
    <location>
        <position position="58"/>
    </location>
</feature>
<comment type="pathway">
    <text evidence="5 8">Amino-acid biosynthesis; L-lysine biosynthesis via DAP pathway; L-lysine from DL-2,6-diaminopimelate: step 1/1.</text>
</comment>
<dbReference type="EC" id="4.1.1.20" evidence="5 6"/>
<dbReference type="NCBIfam" id="TIGR01048">
    <property type="entry name" value="lysA"/>
    <property type="match status" value="1"/>
</dbReference>
<keyword evidence="5 8" id="KW-0457">Lysine biosynthesis</keyword>
<dbReference type="HAMAP" id="MF_02120">
    <property type="entry name" value="LysA"/>
    <property type="match status" value="1"/>
</dbReference>
<dbReference type="FunFam" id="3.20.20.10:FF:000003">
    <property type="entry name" value="Diaminopimelate decarboxylase"/>
    <property type="match status" value="1"/>
</dbReference>
<dbReference type="AlphaFoldDB" id="A0A1E5IJT6"/>
<sequence length="410" mass="45504">MPQFKGNDLYIERVKLSDIAKKYKTSTYIYSKSKIVTNFENYKKALGHRKGLICFACKANSNGTILKLLAKLGAGVDTTSGGEIYRCLKAGFDPSKIVYAGVGKTAEEMEYALKSRIFMFNVESFEELDAIDKIAAKIKVKAKIAFRINPHVDPATHSYIVTGKKGTKFGIPYKEAVKAYLAAKQKKNIEILGIHSHIGSQILDTVSFKLAAQKIKKIVDSVEKNGIKLEYVNFGGGLGIEYTKDQKAPSPKQLMSELFPVFDENKKFIFEPGRSIIANAGHLLAKVIYRKISGGKSFLITDAGLNDLIRPTLYEAYHEILPVKMTADKKIKTDVVGPICESGDFMGKDRMLPFVEQGGYLLITCAGAYGFAMSSEYNSRPLLAEVLVNGDKTMLIRKRAKYEDLLLNEI</sequence>